<keyword evidence="1" id="KW-1188">Viral release from host cell</keyword>
<dbReference type="RefSeq" id="WP_021680783.1">
    <property type="nucleotide sequence ID" value="NZ_KI260305.1"/>
</dbReference>
<gene>
    <name evidence="3" type="ORF">RUMCAL_02611</name>
</gene>
<organism evidence="3 4">
    <name type="scientific">Ruminococcus callidus ATCC 27760</name>
    <dbReference type="NCBI Taxonomy" id="411473"/>
    <lineage>
        <taxon>Bacteria</taxon>
        <taxon>Bacillati</taxon>
        <taxon>Bacillota</taxon>
        <taxon>Clostridia</taxon>
        <taxon>Eubacteriales</taxon>
        <taxon>Oscillospiraceae</taxon>
        <taxon>Ruminococcus</taxon>
    </lineage>
</organism>
<name>U2JYD7_9FIRM</name>
<protein>
    <recommendedName>
        <fullName evidence="2">Phage tail tape measure protein domain-containing protein</fullName>
    </recommendedName>
</protein>
<dbReference type="EMBL" id="AWVF01000320">
    <property type="protein sequence ID" value="ERJ91311.1"/>
    <property type="molecule type" value="Genomic_DNA"/>
</dbReference>
<dbReference type="PANTHER" id="PTHR37813">
    <property type="entry name" value="FELS-2 PROPHAGE PROTEIN"/>
    <property type="match status" value="1"/>
</dbReference>
<dbReference type="NCBIfam" id="TIGR01760">
    <property type="entry name" value="tape_meas_TP901"/>
    <property type="match status" value="1"/>
</dbReference>
<dbReference type="Pfam" id="PF10145">
    <property type="entry name" value="PhageMin_Tail"/>
    <property type="match status" value="1"/>
</dbReference>
<feature type="non-terminal residue" evidence="3">
    <location>
        <position position="1"/>
    </location>
</feature>
<feature type="domain" description="Phage tail tape measure protein" evidence="2">
    <location>
        <begin position="1"/>
        <end position="151"/>
    </location>
</feature>
<feature type="non-terminal residue" evidence="3">
    <location>
        <position position="151"/>
    </location>
</feature>
<dbReference type="Proteomes" id="UP000016662">
    <property type="component" value="Unassembled WGS sequence"/>
</dbReference>
<dbReference type="OrthoDB" id="1677957at2"/>
<keyword evidence="4" id="KW-1185">Reference proteome</keyword>
<dbReference type="InterPro" id="IPR010090">
    <property type="entry name" value="Phage_tape_meas"/>
</dbReference>
<evidence type="ECO:0000256" key="1">
    <source>
        <dbReference type="ARBA" id="ARBA00022612"/>
    </source>
</evidence>
<dbReference type="HOGENOM" id="CLU_1726256_0_0_9"/>
<dbReference type="AlphaFoldDB" id="U2JYD7"/>
<reference evidence="3 4" key="1">
    <citation type="submission" date="2013-07" db="EMBL/GenBank/DDBJ databases">
        <authorList>
            <person name="Weinstock G."/>
            <person name="Sodergren E."/>
            <person name="Wylie T."/>
            <person name="Fulton L."/>
            <person name="Fulton R."/>
            <person name="Fronick C."/>
            <person name="O'Laughlin M."/>
            <person name="Godfrey J."/>
            <person name="Miner T."/>
            <person name="Herter B."/>
            <person name="Appelbaum E."/>
            <person name="Cordes M."/>
            <person name="Lek S."/>
            <person name="Wollam A."/>
            <person name="Pepin K.H."/>
            <person name="Palsikar V.B."/>
            <person name="Mitreva M."/>
            <person name="Wilson R.K."/>
        </authorList>
    </citation>
    <scope>NUCLEOTIDE SEQUENCE [LARGE SCALE GENOMIC DNA]</scope>
    <source>
        <strain evidence="3 4">ATCC 27760</strain>
    </source>
</reference>
<dbReference type="PANTHER" id="PTHR37813:SF1">
    <property type="entry name" value="FELS-2 PROPHAGE PROTEIN"/>
    <property type="match status" value="1"/>
</dbReference>
<accession>U2JYD7</accession>
<dbReference type="STRING" id="411473.RUMCAL_02611"/>
<dbReference type="eggNOG" id="COG5283">
    <property type="taxonomic scope" value="Bacteria"/>
</dbReference>
<proteinExistence type="predicted"/>
<comment type="caution">
    <text evidence="3">The sequence shown here is derived from an EMBL/GenBank/DDBJ whole genome shotgun (WGS) entry which is preliminary data.</text>
</comment>
<evidence type="ECO:0000313" key="4">
    <source>
        <dbReference type="Proteomes" id="UP000016662"/>
    </source>
</evidence>
<evidence type="ECO:0000259" key="2">
    <source>
        <dbReference type="Pfam" id="PF10145"/>
    </source>
</evidence>
<evidence type="ECO:0000313" key="3">
    <source>
        <dbReference type="EMBL" id="ERJ91311.1"/>
    </source>
</evidence>
<sequence length="151" mass="15232">KTKFSASEAADAMNYMAMAGWKTNDMLSGIEGIMNLAAASGEDLASTSDIVTDALTAFGLTAADSGHFADILAAASSNANTNVSMMGETFKYAAPVLGSLGYSAEDSAIAIGLMANAGIKSSQAGTALRSAITNLAKPTDTVASAMEQYGI</sequence>